<proteinExistence type="predicted"/>
<name>A0A4Q2AMT2_9BURK</name>
<dbReference type="EMBL" id="QWEX01000001">
    <property type="protein sequence ID" value="RXV70948.1"/>
    <property type="molecule type" value="Genomic_DNA"/>
</dbReference>
<sequence length="168" mass="18869">MEQRFPAEGFFDLSASDLFGLACEQYKAFYAAQTPLNAFLVSVTLFHLLDWLVKNGTKESVREKLAAKNEADRSAEEALVLRIYSLEAFRSVISAANNAKHRALDGKTRPAYAKRIKSGFFAGVSRVGDRLRTEYLILDVDGEPVWLRDAFGAVLGVYREYFEGANFQ</sequence>
<evidence type="ECO:0000313" key="2">
    <source>
        <dbReference type="Proteomes" id="UP000289650"/>
    </source>
</evidence>
<evidence type="ECO:0000313" key="1">
    <source>
        <dbReference type="EMBL" id="RXV70948.1"/>
    </source>
</evidence>
<organism evidence="1 2">
    <name type="scientific">Burkholderia stabilis</name>
    <dbReference type="NCBI Taxonomy" id="95485"/>
    <lineage>
        <taxon>Bacteria</taxon>
        <taxon>Pseudomonadati</taxon>
        <taxon>Pseudomonadota</taxon>
        <taxon>Betaproteobacteria</taxon>
        <taxon>Burkholderiales</taxon>
        <taxon>Burkholderiaceae</taxon>
        <taxon>Burkholderia</taxon>
        <taxon>Burkholderia cepacia complex</taxon>
    </lineage>
</organism>
<dbReference type="Proteomes" id="UP000289650">
    <property type="component" value="Unassembled WGS sequence"/>
</dbReference>
<gene>
    <name evidence="1" type="ORF">D1006_00210</name>
</gene>
<comment type="caution">
    <text evidence="1">The sequence shown here is derived from an EMBL/GenBank/DDBJ whole genome shotgun (WGS) entry which is preliminary data.</text>
</comment>
<reference evidence="1 2" key="1">
    <citation type="submission" date="2018-08" db="EMBL/GenBank/DDBJ databases">
        <title>Mountain-cultivated ginseng endophyte, Burkholderia stabilis and its activity against ginseng root rot disease.</title>
        <authorList>
            <person name="Tapan Kumar M."/>
            <person name="Bae H."/>
            <person name="Shanmugam G."/>
            <person name="Jeon J."/>
        </authorList>
    </citation>
    <scope>NUCLEOTIDE SEQUENCE [LARGE SCALE GENOMIC DNA]</scope>
    <source>
        <strain evidence="1 2">EB159</strain>
    </source>
</reference>
<dbReference type="AlphaFoldDB" id="A0A4Q2AMT2"/>
<protein>
    <submittedName>
        <fullName evidence="1">Uncharacterized protein</fullName>
    </submittedName>
</protein>
<accession>A0A4Q2AMT2</accession>
<dbReference type="RefSeq" id="WP_129512239.1">
    <property type="nucleotide sequence ID" value="NZ_QWEX01000001.1"/>
</dbReference>